<evidence type="ECO:0000256" key="2">
    <source>
        <dbReference type="SAM" id="Phobius"/>
    </source>
</evidence>
<dbReference type="Proteomes" id="UP000076738">
    <property type="component" value="Unassembled WGS sequence"/>
</dbReference>
<keyword evidence="2" id="KW-0472">Membrane</keyword>
<keyword evidence="4" id="KW-1185">Reference proteome</keyword>
<sequence length="461" mass="52490">MRSPAKKKLKQTSKTERRLGCKAGNEEAPMTRNCNELPPVKKRQGLRAGYVTSRPTDDRSFHCALCLPIHKLHYSTPVKYHTWPPHLLSPVPVPARTMTSSRPKLRLALLCGLSLITLVPTLLYTQRASLPSSLHEHLAKLTAPLQFSWPATPQGCPYDPYRAPGMIHWGQQANETRWVPFPTEAEAFDPEPRLARLEELDVALGGLEEGEMDELGAGERLMLDIVHGGGEWAEGKNVLIIGDSHDRNNVVNFCTETGGKHSRWGAHVGGWCRVNRLNFTIVYWFLYGIADSDYEWFAKSEPPPKTPESRISEMMLPLMKKDGIADFVPDMVLKFDPKRPGRVGLSFQEARYHQLRSAALVRLVRAQYGNSVPMMYRSRHLRATNTRGTMLRIFQLDQGWRAVCEAMGVRVFDWGGKLEGYTDFYDGRQHYPQGPVTWLFGDMLLFYLREAMDPERWWACL</sequence>
<name>A0A167GQ85_CALVF</name>
<evidence type="ECO:0000313" key="3">
    <source>
        <dbReference type="EMBL" id="KZO90796.1"/>
    </source>
</evidence>
<keyword evidence="2" id="KW-0812">Transmembrane</keyword>
<accession>A0A167GQ85</accession>
<dbReference type="OrthoDB" id="2588793at2759"/>
<protein>
    <submittedName>
        <fullName evidence="3">Uncharacterized protein</fullName>
    </submittedName>
</protein>
<proteinExistence type="predicted"/>
<dbReference type="AlphaFoldDB" id="A0A167GQ85"/>
<gene>
    <name evidence="3" type="ORF">CALVIDRAFT_375087</name>
</gene>
<evidence type="ECO:0000256" key="1">
    <source>
        <dbReference type="SAM" id="MobiDB-lite"/>
    </source>
</evidence>
<keyword evidence="2" id="KW-1133">Transmembrane helix</keyword>
<feature type="compositionally biased region" description="Basic residues" evidence="1">
    <location>
        <begin position="1"/>
        <end position="11"/>
    </location>
</feature>
<feature type="transmembrane region" description="Helical" evidence="2">
    <location>
        <begin position="105"/>
        <end position="124"/>
    </location>
</feature>
<dbReference type="STRING" id="1330018.A0A167GQ85"/>
<evidence type="ECO:0000313" key="4">
    <source>
        <dbReference type="Proteomes" id="UP000076738"/>
    </source>
</evidence>
<dbReference type="EMBL" id="KV417334">
    <property type="protein sequence ID" value="KZO90796.1"/>
    <property type="molecule type" value="Genomic_DNA"/>
</dbReference>
<reference evidence="3 4" key="1">
    <citation type="journal article" date="2016" name="Mol. Biol. Evol.">
        <title>Comparative Genomics of Early-Diverging Mushroom-Forming Fungi Provides Insights into the Origins of Lignocellulose Decay Capabilities.</title>
        <authorList>
            <person name="Nagy L.G."/>
            <person name="Riley R."/>
            <person name="Tritt A."/>
            <person name="Adam C."/>
            <person name="Daum C."/>
            <person name="Floudas D."/>
            <person name="Sun H."/>
            <person name="Yadav J.S."/>
            <person name="Pangilinan J."/>
            <person name="Larsson K.H."/>
            <person name="Matsuura K."/>
            <person name="Barry K."/>
            <person name="Labutti K."/>
            <person name="Kuo R."/>
            <person name="Ohm R.A."/>
            <person name="Bhattacharya S.S."/>
            <person name="Shirouzu T."/>
            <person name="Yoshinaga Y."/>
            <person name="Martin F.M."/>
            <person name="Grigoriev I.V."/>
            <person name="Hibbett D.S."/>
        </authorList>
    </citation>
    <scope>NUCLEOTIDE SEQUENCE [LARGE SCALE GENOMIC DNA]</scope>
    <source>
        <strain evidence="3 4">TUFC12733</strain>
    </source>
</reference>
<organism evidence="3 4">
    <name type="scientific">Calocera viscosa (strain TUFC12733)</name>
    <dbReference type="NCBI Taxonomy" id="1330018"/>
    <lineage>
        <taxon>Eukaryota</taxon>
        <taxon>Fungi</taxon>
        <taxon>Dikarya</taxon>
        <taxon>Basidiomycota</taxon>
        <taxon>Agaricomycotina</taxon>
        <taxon>Dacrymycetes</taxon>
        <taxon>Dacrymycetales</taxon>
        <taxon>Dacrymycetaceae</taxon>
        <taxon>Calocera</taxon>
    </lineage>
</organism>
<feature type="region of interest" description="Disordered" evidence="1">
    <location>
        <begin position="1"/>
        <end position="39"/>
    </location>
</feature>